<evidence type="ECO:0000313" key="1">
    <source>
        <dbReference type="EMBL" id="OWM79060.1"/>
    </source>
</evidence>
<dbReference type="Proteomes" id="UP000197138">
    <property type="component" value="Unassembled WGS sequence"/>
</dbReference>
<proteinExistence type="predicted"/>
<sequence>MSLKHMGFLLLSPLKNSMILKTPFKWQEPCIGFDSLSRCYGEAKVVKFDSR</sequence>
<protein>
    <submittedName>
        <fullName evidence="1">Uncharacterized protein</fullName>
    </submittedName>
</protein>
<gene>
    <name evidence="1" type="ORF">CDL15_Pgr003231</name>
</gene>
<reference evidence="2" key="1">
    <citation type="journal article" date="2017" name="Plant J.">
        <title>The pomegranate (Punica granatum L.) genome and the genomics of punicalagin biosynthesis.</title>
        <authorList>
            <person name="Qin G."/>
            <person name="Xu C."/>
            <person name="Ming R."/>
            <person name="Tang H."/>
            <person name="Guyot R."/>
            <person name="Kramer E.M."/>
            <person name="Hu Y."/>
            <person name="Yi X."/>
            <person name="Qi Y."/>
            <person name="Xu X."/>
            <person name="Gao Z."/>
            <person name="Pan H."/>
            <person name="Jian J."/>
            <person name="Tian Y."/>
            <person name="Yue Z."/>
            <person name="Xu Y."/>
        </authorList>
    </citation>
    <scope>NUCLEOTIDE SEQUENCE [LARGE SCALE GENOMIC DNA]</scope>
    <source>
        <strain evidence="2">cv. Dabenzi</strain>
    </source>
</reference>
<name>A0A218X306_PUNGR</name>
<dbReference type="AlphaFoldDB" id="A0A218X306"/>
<comment type="caution">
    <text evidence="1">The sequence shown here is derived from an EMBL/GenBank/DDBJ whole genome shotgun (WGS) entry which is preliminary data.</text>
</comment>
<evidence type="ECO:0000313" key="2">
    <source>
        <dbReference type="Proteomes" id="UP000197138"/>
    </source>
</evidence>
<organism evidence="1 2">
    <name type="scientific">Punica granatum</name>
    <name type="common">Pomegranate</name>
    <dbReference type="NCBI Taxonomy" id="22663"/>
    <lineage>
        <taxon>Eukaryota</taxon>
        <taxon>Viridiplantae</taxon>
        <taxon>Streptophyta</taxon>
        <taxon>Embryophyta</taxon>
        <taxon>Tracheophyta</taxon>
        <taxon>Spermatophyta</taxon>
        <taxon>Magnoliopsida</taxon>
        <taxon>eudicotyledons</taxon>
        <taxon>Gunneridae</taxon>
        <taxon>Pentapetalae</taxon>
        <taxon>rosids</taxon>
        <taxon>malvids</taxon>
        <taxon>Myrtales</taxon>
        <taxon>Lythraceae</taxon>
        <taxon>Punica</taxon>
    </lineage>
</organism>
<accession>A0A218X306</accession>
<dbReference type="EMBL" id="MTKT01002492">
    <property type="protein sequence ID" value="OWM79060.1"/>
    <property type="molecule type" value="Genomic_DNA"/>
</dbReference>